<dbReference type="EMBL" id="CP032703">
    <property type="protein sequence ID" value="QDY43850.1"/>
    <property type="molecule type" value="Genomic_DNA"/>
</dbReference>
<geneLocation type="plasmid" evidence="1 2">
    <name>unnamed1</name>
</geneLocation>
<dbReference type="RefSeq" id="WP_145890898.1">
    <property type="nucleotide sequence ID" value="NZ_CP032703.1"/>
</dbReference>
<gene>
    <name evidence="1" type="ORF">D8B20_18130</name>
</gene>
<dbReference type="AlphaFoldDB" id="A0A518XI25"/>
<name>A0A518XI25_9GAMM</name>
<sequence length="96" mass="10838">MNSYTIRVELKEPTANTQIELLYTMLENGFSRSVVCEKGQSFALPANEFVYIGVETIRHLTDRVATLISHFSRDPSVLITRSAERCWSGLNTVNLS</sequence>
<reference evidence="1 2" key="1">
    <citation type="submission" date="2018-10" db="EMBL/GenBank/DDBJ databases">
        <title>Genome Sequencing of Pantoea dispersa DSM 32899.</title>
        <authorList>
            <person name="Nawrath M."/>
            <person name="Ottenheim C."/>
            <person name="Wilm A."/>
            <person name="Zimmermann W."/>
            <person name="Wu J.C."/>
        </authorList>
    </citation>
    <scope>NUCLEOTIDE SEQUENCE [LARGE SCALE GENOMIC DNA]</scope>
    <source>
        <strain evidence="1 2">DSM 32899</strain>
        <plasmid evidence="1 2">unnamed1</plasmid>
    </source>
</reference>
<evidence type="ECO:0008006" key="3">
    <source>
        <dbReference type="Google" id="ProtNLM"/>
    </source>
</evidence>
<organism evidence="1 2">
    <name type="scientific">Candidatus Pantoea soli</name>
    <dbReference type="NCBI Taxonomy" id="3098669"/>
    <lineage>
        <taxon>Bacteria</taxon>
        <taxon>Pseudomonadati</taxon>
        <taxon>Pseudomonadota</taxon>
        <taxon>Gammaproteobacteria</taxon>
        <taxon>Enterobacterales</taxon>
        <taxon>Erwiniaceae</taxon>
        <taxon>Pantoea</taxon>
    </lineage>
</organism>
<evidence type="ECO:0000313" key="2">
    <source>
        <dbReference type="Proteomes" id="UP000319411"/>
    </source>
</evidence>
<dbReference type="KEGG" id="pdis:D8B20_18130"/>
<dbReference type="OrthoDB" id="330204at2"/>
<keyword evidence="1" id="KW-0614">Plasmid</keyword>
<dbReference type="Proteomes" id="UP000319411">
    <property type="component" value="Plasmid unnamed1"/>
</dbReference>
<accession>A0A518XI25</accession>
<evidence type="ECO:0000313" key="1">
    <source>
        <dbReference type="EMBL" id="QDY43850.1"/>
    </source>
</evidence>
<protein>
    <recommendedName>
        <fullName evidence="3">DUF2622 domain-containing protein</fullName>
    </recommendedName>
</protein>
<keyword evidence="2" id="KW-1185">Reference proteome</keyword>
<proteinExistence type="predicted"/>